<dbReference type="InterPro" id="IPR036942">
    <property type="entry name" value="Beta-barrel_TonB_sf"/>
</dbReference>
<dbReference type="PANTHER" id="PTHR40980">
    <property type="entry name" value="PLUG DOMAIN-CONTAINING PROTEIN"/>
    <property type="match status" value="1"/>
</dbReference>
<dbReference type="Pfam" id="PF07715">
    <property type="entry name" value="Plug"/>
    <property type="match status" value="1"/>
</dbReference>
<sequence>MNNRNIFCCSASALAVMSMAAGAHAQSRAGETPQSNSISRSDDQTVSTLPGQEIVVTGIRESLARAAEIKRDSPQVVDSIVAEDIGKFPDPTTAGALQRVPGVQVAVGANNEITGVRVRGLDDITTTLDGREIFSATGRGFAFQDLPAAALARVDVIKTSTADLIEGGIASTINLQLNKPFNFNKPTIVATARGNYENNADKINPQASLLATDSWETGIGKIGVLVNASYAYFDYDRSITFDGLRRSLDTGPFNVPGAIAPLNFGAVNTYGQYDRPEVNGSIQWQATPELQVYVDGLFTGYESDHQTSFLATPFFVGGTTVSNIVTNPDQCFDTPVAPNGFYPTQDQFDNGQYTTQNLCKLESATFDNVPLNSSTQSFRDRNYNYLGAFGLKYDSDATHIDFDIAYQKSTGRHEAFIVDVGKRITVNLQTDVNGAGVAEQPGNPAGDPEGWAFWHGLAQTFNKSNGDMWQGRFDITRDLDDELGILQKFQFGARFSRRAALFQEAVVNTPAPGGDFATPVAGNAPDGFMVPVPGVPRVNDGADGYGPDPDYLRSDDGRDLIRALYGTQLGNPAYQPEREFDAKEKTYAVYTQLGYAFDIGGPVKADGLIGGRVVNTERSISGAGVVNGVAVPVDANRSDTKWLPNASLRVQFGGGLQARATYSRTMRRPNFGDLNPGLNYVVSTNPNVINSGSAGNPDLRPQVSDSYDATLEYYWNGGFAAVAGFYRTIEDRVVGDPQRETIDGQEYNINRPRNIGSVKLKGVEVSGQTFFNFLPGALSGLGVFGNFTYIDSKIGGDDPLAGYPLLGVSKYNFNSGLLYDHSGISGRLVYTYRSKYAEGNSTGTNTLRPDPVVLSYVRSGGRLDFSVGYDITKAIRVDVGGTNILHNKYKSYYAVPWLPIDYRDDGTTYTVGLRVKI</sequence>
<dbReference type="Gene3D" id="2.40.170.20">
    <property type="entry name" value="TonB-dependent receptor, beta-barrel domain"/>
    <property type="match status" value="1"/>
</dbReference>
<dbReference type="InterPro" id="IPR037066">
    <property type="entry name" value="Plug_dom_sf"/>
</dbReference>
<comment type="similarity">
    <text evidence="4">Belongs to the TonB-dependent receptor family.</text>
</comment>
<evidence type="ECO:0000256" key="4">
    <source>
        <dbReference type="RuleBase" id="RU003357"/>
    </source>
</evidence>
<evidence type="ECO:0000259" key="7">
    <source>
        <dbReference type="Pfam" id="PF00593"/>
    </source>
</evidence>
<dbReference type="SUPFAM" id="SSF56935">
    <property type="entry name" value="Porins"/>
    <property type="match status" value="1"/>
</dbReference>
<organism evidence="9 10">
    <name type="scientific">Stakelama saccharophila</name>
    <dbReference type="NCBI Taxonomy" id="3075605"/>
    <lineage>
        <taxon>Bacteria</taxon>
        <taxon>Pseudomonadati</taxon>
        <taxon>Pseudomonadota</taxon>
        <taxon>Alphaproteobacteria</taxon>
        <taxon>Sphingomonadales</taxon>
        <taxon>Sphingomonadaceae</taxon>
        <taxon>Stakelama</taxon>
    </lineage>
</organism>
<evidence type="ECO:0000313" key="10">
    <source>
        <dbReference type="Proteomes" id="UP001302249"/>
    </source>
</evidence>
<dbReference type="PANTHER" id="PTHR40980:SF3">
    <property type="entry name" value="TONB-DEPENDENT RECEPTOR-LIKE BETA-BARREL DOMAIN-CONTAINING PROTEIN"/>
    <property type="match status" value="1"/>
</dbReference>
<dbReference type="NCBIfam" id="TIGR01782">
    <property type="entry name" value="TonB-Xanth-Caul"/>
    <property type="match status" value="1"/>
</dbReference>
<keyword evidence="2 4" id="KW-0472">Membrane</keyword>
<dbReference type="Pfam" id="PF00593">
    <property type="entry name" value="TonB_dep_Rec_b-barrel"/>
    <property type="match status" value="1"/>
</dbReference>
<evidence type="ECO:0000256" key="1">
    <source>
        <dbReference type="ARBA" id="ARBA00004442"/>
    </source>
</evidence>
<protein>
    <submittedName>
        <fullName evidence="9">TonB-dependent receptor</fullName>
    </submittedName>
</protein>
<comment type="subcellular location">
    <subcellularLocation>
        <location evidence="1 4">Cell outer membrane</location>
    </subcellularLocation>
</comment>
<accession>A0ABZ0B9M7</accession>
<evidence type="ECO:0000256" key="5">
    <source>
        <dbReference type="SAM" id="MobiDB-lite"/>
    </source>
</evidence>
<feature type="domain" description="TonB-dependent receptor-like beta-barrel" evidence="7">
    <location>
        <begin position="434"/>
        <end position="884"/>
    </location>
</feature>
<feature type="region of interest" description="Disordered" evidence="5">
    <location>
        <begin position="26"/>
        <end position="47"/>
    </location>
</feature>
<keyword evidence="4" id="KW-0798">TonB box</keyword>
<feature type="chain" id="PRO_5045859584" evidence="6">
    <location>
        <begin position="26"/>
        <end position="917"/>
    </location>
</feature>
<reference evidence="9 10" key="1">
    <citation type="submission" date="2023-09" db="EMBL/GenBank/DDBJ databases">
        <authorList>
            <person name="Rey-Velasco X."/>
        </authorList>
    </citation>
    <scope>NUCLEOTIDE SEQUENCE [LARGE SCALE GENOMIC DNA]</scope>
    <source>
        <strain evidence="9 10">W311</strain>
    </source>
</reference>
<evidence type="ECO:0000256" key="6">
    <source>
        <dbReference type="SAM" id="SignalP"/>
    </source>
</evidence>
<keyword evidence="6" id="KW-0732">Signal</keyword>
<proteinExistence type="inferred from homology"/>
<evidence type="ECO:0000259" key="8">
    <source>
        <dbReference type="Pfam" id="PF07715"/>
    </source>
</evidence>
<evidence type="ECO:0000256" key="2">
    <source>
        <dbReference type="ARBA" id="ARBA00023136"/>
    </source>
</evidence>
<dbReference type="Proteomes" id="UP001302249">
    <property type="component" value="Chromosome"/>
</dbReference>
<evidence type="ECO:0000256" key="3">
    <source>
        <dbReference type="ARBA" id="ARBA00023237"/>
    </source>
</evidence>
<feature type="domain" description="TonB-dependent receptor plug" evidence="8">
    <location>
        <begin position="70"/>
        <end position="164"/>
    </location>
</feature>
<dbReference type="InterPro" id="IPR000531">
    <property type="entry name" value="Beta-barrel_TonB"/>
</dbReference>
<dbReference type="CDD" id="cd01347">
    <property type="entry name" value="ligand_gated_channel"/>
    <property type="match status" value="1"/>
</dbReference>
<feature type="signal peptide" evidence="6">
    <location>
        <begin position="1"/>
        <end position="25"/>
    </location>
</feature>
<dbReference type="RefSeq" id="WP_313915113.1">
    <property type="nucleotide sequence ID" value="NZ_CP135076.1"/>
</dbReference>
<dbReference type="InterPro" id="IPR010104">
    <property type="entry name" value="TonB_rcpt_bac"/>
</dbReference>
<dbReference type="InterPro" id="IPR012910">
    <property type="entry name" value="Plug_dom"/>
</dbReference>
<keyword evidence="10" id="KW-1185">Reference proteome</keyword>
<dbReference type="EMBL" id="CP135076">
    <property type="protein sequence ID" value="WNO53558.1"/>
    <property type="molecule type" value="Genomic_DNA"/>
</dbReference>
<dbReference type="Gene3D" id="2.170.130.10">
    <property type="entry name" value="TonB-dependent receptor, plug domain"/>
    <property type="match status" value="1"/>
</dbReference>
<keyword evidence="9" id="KW-0675">Receptor</keyword>
<keyword evidence="3" id="KW-0998">Cell outer membrane</keyword>
<evidence type="ECO:0000313" key="9">
    <source>
        <dbReference type="EMBL" id="WNO53558.1"/>
    </source>
</evidence>
<feature type="compositionally biased region" description="Polar residues" evidence="5">
    <location>
        <begin position="32"/>
        <end position="47"/>
    </location>
</feature>
<gene>
    <name evidence="9" type="ORF">RPR59_14135</name>
</gene>
<name>A0ABZ0B9M7_9SPHN</name>